<dbReference type="SUPFAM" id="SSF52540">
    <property type="entry name" value="P-loop containing nucleoside triphosphate hydrolases"/>
    <property type="match status" value="1"/>
</dbReference>
<organism evidence="5 6">
    <name type="scientific">Georgenia alba</name>
    <dbReference type="NCBI Taxonomy" id="2233858"/>
    <lineage>
        <taxon>Bacteria</taxon>
        <taxon>Bacillati</taxon>
        <taxon>Actinomycetota</taxon>
        <taxon>Actinomycetes</taxon>
        <taxon>Micrococcales</taxon>
        <taxon>Bogoriellaceae</taxon>
        <taxon>Georgenia</taxon>
    </lineage>
</organism>
<dbReference type="Pfam" id="PF00005">
    <property type="entry name" value="ABC_tran"/>
    <property type="match status" value="1"/>
</dbReference>
<accession>A0ABW2Q6L3</accession>
<evidence type="ECO:0000313" key="5">
    <source>
        <dbReference type="EMBL" id="MFC7404841.1"/>
    </source>
</evidence>
<dbReference type="Gene3D" id="3.40.50.300">
    <property type="entry name" value="P-loop containing nucleotide triphosphate hydrolases"/>
    <property type="match status" value="1"/>
</dbReference>
<dbReference type="InterPro" id="IPR013563">
    <property type="entry name" value="Oligopep_ABC_C"/>
</dbReference>
<dbReference type="SMART" id="SM00382">
    <property type="entry name" value="AAA"/>
    <property type="match status" value="1"/>
</dbReference>
<protein>
    <submittedName>
        <fullName evidence="5">ABC transporter ATP-binding protein</fullName>
    </submittedName>
</protein>
<proteinExistence type="predicted"/>
<evidence type="ECO:0000256" key="2">
    <source>
        <dbReference type="ARBA" id="ARBA00022741"/>
    </source>
</evidence>
<feature type="domain" description="ABC transporter" evidence="4">
    <location>
        <begin position="40"/>
        <end position="292"/>
    </location>
</feature>
<dbReference type="PANTHER" id="PTHR43067:SF3">
    <property type="entry name" value="MALTOSE ABC TRANSPORTER, ATP-BINDING PROTEIN"/>
    <property type="match status" value="1"/>
</dbReference>
<dbReference type="RefSeq" id="WP_382392619.1">
    <property type="nucleotide sequence ID" value="NZ_JBHTCQ010000001.1"/>
</dbReference>
<dbReference type="EMBL" id="JBHTCQ010000001">
    <property type="protein sequence ID" value="MFC7404841.1"/>
    <property type="molecule type" value="Genomic_DNA"/>
</dbReference>
<evidence type="ECO:0000256" key="3">
    <source>
        <dbReference type="ARBA" id="ARBA00022840"/>
    </source>
</evidence>
<evidence type="ECO:0000259" key="4">
    <source>
        <dbReference type="PROSITE" id="PS50893"/>
    </source>
</evidence>
<dbReference type="PROSITE" id="PS50893">
    <property type="entry name" value="ABC_TRANSPORTER_2"/>
    <property type="match status" value="1"/>
</dbReference>
<keyword evidence="3 5" id="KW-0067">ATP-binding</keyword>
<sequence length="365" mass="39654">MHDETVAARTADILRTEHPAAETTAQIAARLASAPPLLVAEHLDVTYVTEVGEVPAVRDVNLTLHRGEILGIAGESASGKSTLLNALARLQRPPAVTSGGTLTFHRSDGEELVLSAMTEEQLRRYRWTSLSVVMQSAMASLNPVIRLGSQFTDVIREHDPEVTERQATERAAELLEMVGIQRDRLRAYPHQLSGGMQQRALIALSLACDPDVVFMDEPTTAVDVVMQRQILSQILQLQARLGFAIVFVTHDLSLLLEISDRIAIMYAGRFVELGMPEQIYGSALHPYTRGLRGAFPPLSEPVRRLAGIPGTPPDLLDLPAGCSFAPRCPLASEVCRTTRPELREIGGGQAACHHAGTTEEVTARA</sequence>
<dbReference type="GO" id="GO:0005524">
    <property type="term" value="F:ATP binding"/>
    <property type="evidence" value="ECO:0007669"/>
    <property type="project" value="UniProtKB-KW"/>
</dbReference>
<dbReference type="Proteomes" id="UP001596455">
    <property type="component" value="Unassembled WGS sequence"/>
</dbReference>
<dbReference type="PANTHER" id="PTHR43067">
    <property type="entry name" value="OLIGOPEPTIDE/DIPEPTIDE ABC TRANSPORTER, ATPASE SUBUNIT"/>
    <property type="match status" value="1"/>
</dbReference>
<dbReference type="InterPro" id="IPR027417">
    <property type="entry name" value="P-loop_NTPase"/>
</dbReference>
<dbReference type="InterPro" id="IPR017871">
    <property type="entry name" value="ABC_transporter-like_CS"/>
</dbReference>
<keyword evidence="2" id="KW-0547">Nucleotide-binding</keyword>
<dbReference type="InterPro" id="IPR003593">
    <property type="entry name" value="AAA+_ATPase"/>
</dbReference>
<reference evidence="6" key="1">
    <citation type="journal article" date="2019" name="Int. J. Syst. Evol. Microbiol.">
        <title>The Global Catalogue of Microorganisms (GCM) 10K type strain sequencing project: providing services to taxonomists for standard genome sequencing and annotation.</title>
        <authorList>
            <consortium name="The Broad Institute Genomics Platform"/>
            <consortium name="The Broad Institute Genome Sequencing Center for Infectious Disease"/>
            <person name="Wu L."/>
            <person name="Ma J."/>
        </authorList>
    </citation>
    <scope>NUCLEOTIDE SEQUENCE [LARGE SCALE GENOMIC DNA]</scope>
    <source>
        <strain evidence="6">JCM 1490</strain>
    </source>
</reference>
<name>A0ABW2Q6L3_9MICO</name>
<dbReference type="Pfam" id="PF08352">
    <property type="entry name" value="oligo_HPY"/>
    <property type="match status" value="1"/>
</dbReference>
<keyword evidence="1" id="KW-0813">Transport</keyword>
<evidence type="ECO:0000256" key="1">
    <source>
        <dbReference type="ARBA" id="ARBA00022448"/>
    </source>
</evidence>
<dbReference type="CDD" id="cd03257">
    <property type="entry name" value="ABC_NikE_OppD_transporters"/>
    <property type="match status" value="1"/>
</dbReference>
<keyword evidence="6" id="KW-1185">Reference proteome</keyword>
<comment type="caution">
    <text evidence="5">The sequence shown here is derived from an EMBL/GenBank/DDBJ whole genome shotgun (WGS) entry which is preliminary data.</text>
</comment>
<evidence type="ECO:0000313" key="6">
    <source>
        <dbReference type="Proteomes" id="UP001596455"/>
    </source>
</evidence>
<dbReference type="PROSITE" id="PS00211">
    <property type="entry name" value="ABC_TRANSPORTER_1"/>
    <property type="match status" value="1"/>
</dbReference>
<dbReference type="InterPro" id="IPR003439">
    <property type="entry name" value="ABC_transporter-like_ATP-bd"/>
</dbReference>
<dbReference type="NCBIfam" id="TIGR01727">
    <property type="entry name" value="oligo_HPY"/>
    <property type="match status" value="1"/>
</dbReference>
<gene>
    <name evidence="5" type="ORF">ACFQQL_06945</name>
</gene>